<proteinExistence type="predicted"/>
<gene>
    <name evidence="2" type="ORF">CPLFYP93_00503</name>
</gene>
<dbReference type="InterPro" id="IPR000182">
    <property type="entry name" value="GNAT_dom"/>
</dbReference>
<dbReference type="Pfam" id="PF00583">
    <property type="entry name" value="Acetyltransf_1"/>
    <property type="match status" value="1"/>
</dbReference>
<dbReference type="CDD" id="cd04301">
    <property type="entry name" value="NAT_SF"/>
    <property type="match status" value="1"/>
</dbReference>
<dbReference type="GO" id="GO:0016747">
    <property type="term" value="F:acyltransferase activity, transferring groups other than amino-acyl groups"/>
    <property type="evidence" value="ECO:0007669"/>
    <property type="project" value="InterPro"/>
</dbReference>
<dbReference type="Gene3D" id="3.40.630.30">
    <property type="match status" value="1"/>
</dbReference>
<evidence type="ECO:0000259" key="1">
    <source>
        <dbReference type="PROSITE" id="PS51186"/>
    </source>
</evidence>
<dbReference type="EMBL" id="CACRTV010000016">
    <property type="protein sequence ID" value="VYT74884.1"/>
    <property type="molecule type" value="Genomic_DNA"/>
</dbReference>
<sequence>MNNIININGKIYELKYDYKDNDKLRESLNNLTEKTYGFNFEKWYQDGYWGNLYIPYSLTFDNKVVANVSVNIIDFYVLGEKKKYIQLGTIMTDKDYRNQGLSKALIDIVLEEWENKCDMIYLFANDSVLEFYPKFGFVKTNEYQYTLKDFNRINGGNIKKLNIKNEEEEKFIFDIVSNSLCFSKIGMINNPSLIMFYLMDFMSDEIYYIKEHDAIVICKFEGDTILVYDVFTTKKSKLEDILNMTINEDIKTVILGFTPLDTSLYNKNLLVEDDTTLFINNKNYSIFEDKKLMFPILSHA</sequence>
<keyword evidence="2" id="KW-0808">Transferase</keyword>
<evidence type="ECO:0000313" key="2">
    <source>
        <dbReference type="EMBL" id="VYT74884.1"/>
    </source>
</evidence>
<dbReference type="AlphaFoldDB" id="A0A6N2Z6K6"/>
<dbReference type="SUPFAM" id="SSF55729">
    <property type="entry name" value="Acyl-CoA N-acyltransferases (Nat)"/>
    <property type="match status" value="1"/>
</dbReference>
<dbReference type="PROSITE" id="PS51186">
    <property type="entry name" value="GNAT"/>
    <property type="match status" value="1"/>
</dbReference>
<organism evidence="2">
    <name type="scientific">Clostridium paraputrificum</name>
    <dbReference type="NCBI Taxonomy" id="29363"/>
    <lineage>
        <taxon>Bacteria</taxon>
        <taxon>Bacillati</taxon>
        <taxon>Bacillota</taxon>
        <taxon>Clostridia</taxon>
        <taxon>Eubacteriales</taxon>
        <taxon>Clostridiaceae</taxon>
        <taxon>Clostridium</taxon>
    </lineage>
</organism>
<protein>
    <submittedName>
        <fullName evidence="2">Acetyltransferase (GNAT) family protein</fullName>
    </submittedName>
</protein>
<accession>A0A6N2Z6K6</accession>
<reference evidence="2" key="1">
    <citation type="submission" date="2019-11" db="EMBL/GenBank/DDBJ databases">
        <authorList>
            <person name="Feng L."/>
        </authorList>
    </citation>
    <scope>NUCLEOTIDE SEQUENCE</scope>
    <source>
        <strain evidence="2">CParaputrificumLFYP93</strain>
    </source>
</reference>
<dbReference type="RefSeq" id="WP_156558941.1">
    <property type="nucleotide sequence ID" value="NZ_CACRTV010000016.1"/>
</dbReference>
<name>A0A6N2Z6K6_9CLOT</name>
<feature type="domain" description="N-acetyltransferase" evidence="1">
    <location>
        <begin position="9"/>
        <end position="164"/>
    </location>
</feature>
<dbReference type="InterPro" id="IPR016181">
    <property type="entry name" value="Acyl_CoA_acyltransferase"/>
</dbReference>